<sequence>MLRIAKSIVRSRLATAPGKTLPLRGPRQGTKVPRQRAPHERLQAAPRRKARPS</sequence>
<evidence type="ECO:0000313" key="2">
    <source>
        <dbReference type="EMBL" id="MBB5491407.1"/>
    </source>
</evidence>
<dbReference type="Proteomes" id="UP000579647">
    <property type="component" value="Unassembled WGS sequence"/>
</dbReference>
<dbReference type="EMBL" id="JACHDO010000001">
    <property type="protein sequence ID" value="MBB5491407.1"/>
    <property type="molecule type" value="Genomic_DNA"/>
</dbReference>
<organism evidence="2 3">
    <name type="scientific">Nocardiopsis metallicus</name>
    <dbReference type="NCBI Taxonomy" id="179819"/>
    <lineage>
        <taxon>Bacteria</taxon>
        <taxon>Bacillati</taxon>
        <taxon>Actinomycetota</taxon>
        <taxon>Actinomycetes</taxon>
        <taxon>Streptosporangiales</taxon>
        <taxon>Nocardiopsidaceae</taxon>
        <taxon>Nocardiopsis</taxon>
    </lineage>
</organism>
<dbReference type="AlphaFoldDB" id="A0A840WI93"/>
<evidence type="ECO:0000313" key="3">
    <source>
        <dbReference type="Proteomes" id="UP000579647"/>
    </source>
</evidence>
<dbReference type="RefSeq" id="WP_184365105.1">
    <property type="nucleotide sequence ID" value="NZ_BAAAKM010000133.1"/>
</dbReference>
<comment type="caution">
    <text evidence="2">The sequence shown here is derived from an EMBL/GenBank/DDBJ whole genome shotgun (WGS) entry which is preliminary data.</text>
</comment>
<protein>
    <submittedName>
        <fullName evidence="2">Uncharacterized protein</fullName>
    </submittedName>
</protein>
<keyword evidence="3" id="KW-1185">Reference proteome</keyword>
<proteinExistence type="predicted"/>
<evidence type="ECO:0000256" key="1">
    <source>
        <dbReference type="SAM" id="MobiDB-lite"/>
    </source>
</evidence>
<reference evidence="2 3" key="1">
    <citation type="submission" date="2020-08" db="EMBL/GenBank/DDBJ databases">
        <title>Sequencing the genomes of 1000 actinobacteria strains.</title>
        <authorList>
            <person name="Klenk H.-P."/>
        </authorList>
    </citation>
    <scope>NUCLEOTIDE SEQUENCE [LARGE SCALE GENOMIC DNA]</scope>
    <source>
        <strain evidence="2 3">DSM 44598</strain>
    </source>
</reference>
<feature type="region of interest" description="Disordered" evidence="1">
    <location>
        <begin position="13"/>
        <end position="53"/>
    </location>
</feature>
<gene>
    <name evidence="2" type="ORF">HNR07_002544</name>
</gene>
<accession>A0A840WI93</accession>
<name>A0A840WI93_9ACTN</name>